<proteinExistence type="predicted"/>
<dbReference type="SUPFAM" id="SSF46785">
    <property type="entry name" value="Winged helix' DNA-binding domain"/>
    <property type="match status" value="1"/>
</dbReference>
<keyword evidence="4" id="KW-1185">Reference proteome</keyword>
<evidence type="ECO:0000259" key="2">
    <source>
        <dbReference type="SMART" id="SM00418"/>
    </source>
</evidence>
<evidence type="ECO:0000313" key="3">
    <source>
        <dbReference type="EMBL" id="QTE01441.1"/>
    </source>
</evidence>
<organism evidence="3 4">
    <name type="scientific">Streptomyces cyanogenus</name>
    <dbReference type="NCBI Taxonomy" id="80860"/>
    <lineage>
        <taxon>Bacteria</taxon>
        <taxon>Bacillati</taxon>
        <taxon>Actinomycetota</taxon>
        <taxon>Actinomycetes</taxon>
        <taxon>Kitasatosporales</taxon>
        <taxon>Streptomycetaceae</taxon>
        <taxon>Streptomyces</taxon>
    </lineage>
</organism>
<dbReference type="CDD" id="cd00090">
    <property type="entry name" value="HTH_ARSR"/>
    <property type="match status" value="1"/>
</dbReference>
<feature type="domain" description="HTH arsR-type" evidence="2">
    <location>
        <begin position="96"/>
        <end position="175"/>
    </location>
</feature>
<dbReference type="Proteomes" id="UP000663908">
    <property type="component" value="Chromosome"/>
</dbReference>
<accession>A0ABX7TXG4</accession>
<dbReference type="Pfam" id="PF12840">
    <property type="entry name" value="HTH_20"/>
    <property type="match status" value="1"/>
</dbReference>
<name>A0ABX7TXG4_STRCY</name>
<reference evidence="3 4" key="1">
    <citation type="submission" date="2021-03" db="EMBL/GenBank/DDBJ databases">
        <title>Complete genome sequence of Streptomyces cyanogenus S136, producer of anticancer angucycline landomycin A.</title>
        <authorList>
            <person name="Hrab P."/>
            <person name="Ruckert C."/>
            <person name="Busche T."/>
            <person name="Ostash I."/>
            <person name="Kalinowski J."/>
            <person name="Fedorenko V."/>
            <person name="Yushchuk O."/>
            <person name="Ostash B."/>
        </authorList>
    </citation>
    <scope>NUCLEOTIDE SEQUENCE [LARGE SCALE GENOMIC DNA]</scope>
    <source>
        <strain evidence="3 4">S136</strain>
    </source>
</reference>
<evidence type="ECO:0000313" key="4">
    <source>
        <dbReference type="Proteomes" id="UP000663908"/>
    </source>
</evidence>
<gene>
    <name evidence="3" type="ORF">S1361_29205</name>
</gene>
<dbReference type="InterPro" id="IPR011991">
    <property type="entry name" value="ArsR-like_HTH"/>
</dbReference>
<sequence length="285" mass="31486">MRSTWMSPQAPRRLTVSGSDRAGLQPHPCPTPPSLTSPPGSTENTSLGPAAPAPRDAQLRAGRGQEGLDISLSIEHSHQVPANDHSSSPQHLTDPSTIRALSHAVRLALIEVLGVHGALTATQAGELIGESATTCSFHLRQLAKYGFVEEAGKGPGRSRPWRVKQVGWIVEEIANDTEQNAAAKILGEIALERQLQRHQEFNHRKHEYPVEWRDAGDESHTVWWVTPSEMASLQQEINNLIYRFRERLENPELRPAGVLPVEVMVLTHLFTPPDIVAQSHEQDKD</sequence>
<dbReference type="InterPro" id="IPR001845">
    <property type="entry name" value="HTH_ArsR_DNA-bd_dom"/>
</dbReference>
<dbReference type="Gene3D" id="1.10.10.10">
    <property type="entry name" value="Winged helix-like DNA-binding domain superfamily/Winged helix DNA-binding domain"/>
    <property type="match status" value="1"/>
</dbReference>
<dbReference type="InterPro" id="IPR036388">
    <property type="entry name" value="WH-like_DNA-bd_sf"/>
</dbReference>
<protein>
    <submittedName>
        <fullName evidence="3">Helix-turn-helix domain protein</fullName>
    </submittedName>
</protein>
<feature type="compositionally biased region" description="Pro residues" evidence="1">
    <location>
        <begin position="27"/>
        <end position="36"/>
    </location>
</feature>
<dbReference type="InterPro" id="IPR036390">
    <property type="entry name" value="WH_DNA-bd_sf"/>
</dbReference>
<dbReference type="SMART" id="SM00418">
    <property type="entry name" value="HTH_ARSR"/>
    <property type="match status" value="1"/>
</dbReference>
<evidence type="ECO:0000256" key="1">
    <source>
        <dbReference type="SAM" id="MobiDB-lite"/>
    </source>
</evidence>
<feature type="region of interest" description="Disordered" evidence="1">
    <location>
        <begin position="1"/>
        <end position="55"/>
    </location>
</feature>
<dbReference type="EMBL" id="CP071839">
    <property type="protein sequence ID" value="QTE01441.1"/>
    <property type="molecule type" value="Genomic_DNA"/>
</dbReference>